<name>A0A6A6HCH7_VIRVR</name>
<keyword evidence="3" id="KW-1185">Reference proteome</keyword>
<evidence type="ECO:0000313" key="3">
    <source>
        <dbReference type="Proteomes" id="UP000800092"/>
    </source>
</evidence>
<evidence type="ECO:0000313" key="2">
    <source>
        <dbReference type="EMBL" id="KAF2235805.1"/>
    </source>
</evidence>
<feature type="region of interest" description="Disordered" evidence="1">
    <location>
        <begin position="136"/>
        <end position="284"/>
    </location>
</feature>
<dbReference type="EMBL" id="ML991789">
    <property type="protein sequence ID" value="KAF2235805.1"/>
    <property type="molecule type" value="Genomic_DNA"/>
</dbReference>
<dbReference type="AlphaFoldDB" id="A0A6A6HCH7"/>
<feature type="region of interest" description="Disordered" evidence="1">
    <location>
        <begin position="66"/>
        <end position="100"/>
    </location>
</feature>
<protein>
    <submittedName>
        <fullName evidence="2">Uncharacterized protein</fullName>
    </submittedName>
</protein>
<feature type="compositionally biased region" description="Polar residues" evidence="1">
    <location>
        <begin position="211"/>
        <end position="220"/>
    </location>
</feature>
<reference evidence="2" key="1">
    <citation type="journal article" date="2020" name="Stud. Mycol.">
        <title>101 Dothideomycetes genomes: a test case for predicting lifestyles and emergence of pathogens.</title>
        <authorList>
            <person name="Haridas S."/>
            <person name="Albert R."/>
            <person name="Binder M."/>
            <person name="Bloem J."/>
            <person name="Labutti K."/>
            <person name="Salamov A."/>
            <person name="Andreopoulos B."/>
            <person name="Baker S."/>
            <person name="Barry K."/>
            <person name="Bills G."/>
            <person name="Bluhm B."/>
            <person name="Cannon C."/>
            <person name="Castanera R."/>
            <person name="Culley D."/>
            <person name="Daum C."/>
            <person name="Ezra D."/>
            <person name="Gonzalez J."/>
            <person name="Henrissat B."/>
            <person name="Kuo A."/>
            <person name="Liang C."/>
            <person name="Lipzen A."/>
            <person name="Lutzoni F."/>
            <person name="Magnuson J."/>
            <person name="Mondo S."/>
            <person name="Nolan M."/>
            <person name="Ohm R."/>
            <person name="Pangilinan J."/>
            <person name="Park H.-J."/>
            <person name="Ramirez L."/>
            <person name="Alfaro M."/>
            <person name="Sun H."/>
            <person name="Tritt A."/>
            <person name="Yoshinaga Y."/>
            <person name="Zwiers L.-H."/>
            <person name="Turgeon B."/>
            <person name="Goodwin S."/>
            <person name="Spatafora J."/>
            <person name="Crous P."/>
            <person name="Grigoriev I."/>
        </authorList>
    </citation>
    <scope>NUCLEOTIDE SEQUENCE</scope>
    <source>
        <strain evidence="2">Tuck. ex Michener</strain>
    </source>
</reference>
<proteinExistence type="predicted"/>
<feature type="region of interest" description="Disordered" evidence="1">
    <location>
        <begin position="1"/>
        <end position="31"/>
    </location>
</feature>
<gene>
    <name evidence="2" type="ORF">EV356DRAFT_531656</name>
</gene>
<accession>A0A6A6HCH7</accession>
<organism evidence="2 3">
    <name type="scientific">Viridothelium virens</name>
    <name type="common">Speckled blister lichen</name>
    <name type="synonym">Trypethelium virens</name>
    <dbReference type="NCBI Taxonomy" id="1048519"/>
    <lineage>
        <taxon>Eukaryota</taxon>
        <taxon>Fungi</taxon>
        <taxon>Dikarya</taxon>
        <taxon>Ascomycota</taxon>
        <taxon>Pezizomycotina</taxon>
        <taxon>Dothideomycetes</taxon>
        <taxon>Dothideomycetes incertae sedis</taxon>
        <taxon>Trypetheliales</taxon>
        <taxon>Trypetheliaceae</taxon>
        <taxon>Viridothelium</taxon>
    </lineage>
</organism>
<sequence>MSIFSKKKKAAELEKKTQAESNKPKPAPYFHMPTHAARDFLCSTPSSFTGQHKAQIIEQHNRRSLMNRSTTDAAGRAPLSGTSTPIRRSSSQISSSSSMMADYPPVVTVHRTRPNPFLPASAQQSFTNVDDVPPMPTIPHRYSSPVIPKAENKVVPSQRPFSTSQKPTYVRSPLSTSNNSPIESEDASTASSTHSSIASQPPQLELRRTWDNGQVTSRTYSKPPIHRISETLPSLPPLSISEMPQHLEGLQSGTLGQGSTEGKREKKRKSLFGLGGRRSAVAAI</sequence>
<feature type="compositionally biased region" description="Polar residues" evidence="1">
    <location>
        <begin position="251"/>
        <end position="260"/>
    </location>
</feature>
<evidence type="ECO:0000256" key="1">
    <source>
        <dbReference type="SAM" id="MobiDB-lite"/>
    </source>
</evidence>
<feature type="compositionally biased region" description="Low complexity" evidence="1">
    <location>
        <begin position="187"/>
        <end position="199"/>
    </location>
</feature>
<feature type="compositionally biased region" description="Low complexity" evidence="1">
    <location>
        <begin position="82"/>
        <end position="98"/>
    </location>
</feature>
<dbReference type="Proteomes" id="UP000800092">
    <property type="component" value="Unassembled WGS sequence"/>
</dbReference>
<dbReference type="OrthoDB" id="5225441at2759"/>
<feature type="compositionally biased region" description="Polar residues" evidence="1">
    <location>
        <begin position="159"/>
        <end position="181"/>
    </location>
</feature>